<feature type="region of interest" description="Disordered" evidence="1">
    <location>
        <begin position="57"/>
        <end position="79"/>
    </location>
</feature>
<dbReference type="EMBL" id="PQFF01000066">
    <property type="protein sequence ID" value="RHZ85221.1"/>
    <property type="molecule type" value="Genomic_DNA"/>
</dbReference>
<protein>
    <submittedName>
        <fullName evidence="2">Uncharacterized protein</fullName>
    </submittedName>
</protein>
<dbReference type="AlphaFoldDB" id="A0A397JB42"/>
<keyword evidence="3" id="KW-1185">Reference proteome</keyword>
<comment type="caution">
    <text evidence="2">The sequence shown here is derived from an EMBL/GenBank/DDBJ whole genome shotgun (WGS) entry which is preliminary data.</text>
</comment>
<feature type="compositionally biased region" description="Low complexity" evidence="1">
    <location>
        <begin position="70"/>
        <end position="79"/>
    </location>
</feature>
<dbReference type="Proteomes" id="UP000266861">
    <property type="component" value="Unassembled WGS sequence"/>
</dbReference>
<sequence length="79" mass="9143">MNLDLEKTLYQKKTVFHPLDPYSKDLFDLKSLTQGDSFLDVKELALQWARMINPHLLLPNGHDDDDNDNSDSPSQDIRD</sequence>
<name>A0A397JB42_9GLOM</name>
<gene>
    <name evidence="2" type="ORF">Glove_69g69</name>
</gene>
<evidence type="ECO:0000256" key="1">
    <source>
        <dbReference type="SAM" id="MobiDB-lite"/>
    </source>
</evidence>
<reference evidence="2 3" key="1">
    <citation type="submission" date="2018-08" db="EMBL/GenBank/DDBJ databases">
        <title>Genome and evolution of the arbuscular mycorrhizal fungus Diversispora epigaea (formerly Glomus versiforme) and its bacterial endosymbionts.</title>
        <authorList>
            <person name="Sun X."/>
            <person name="Fei Z."/>
            <person name="Harrison M."/>
        </authorList>
    </citation>
    <scope>NUCLEOTIDE SEQUENCE [LARGE SCALE GENOMIC DNA]</scope>
    <source>
        <strain evidence="2 3">IT104</strain>
    </source>
</reference>
<proteinExistence type="predicted"/>
<accession>A0A397JB42</accession>
<organism evidence="2 3">
    <name type="scientific">Diversispora epigaea</name>
    <dbReference type="NCBI Taxonomy" id="1348612"/>
    <lineage>
        <taxon>Eukaryota</taxon>
        <taxon>Fungi</taxon>
        <taxon>Fungi incertae sedis</taxon>
        <taxon>Mucoromycota</taxon>
        <taxon>Glomeromycotina</taxon>
        <taxon>Glomeromycetes</taxon>
        <taxon>Diversisporales</taxon>
        <taxon>Diversisporaceae</taxon>
        <taxon>Diversispora</taxon>
    </lineage>
</organism>
<evidence type="ECO:0000313" key="2">
    <source>
        <dbReference type="EMBL" id="RHZ85221.1"/>
    </source>
</evidence>
<evidence type="ECO:0000313" key="3">
    <source>
        <dbReference type="Proteomes" id="UP000266861"/>
    </source>
</evidence>